<reference evidence="1 2" key="1">
    <citation type="journal article" date="2015" name="Fungal Genet. Biol.">
        <title>Evolution of novel wood decay mechanisms in Agaricales revealed by the genome sequences of Fistulina hepatica and Cylindrobasidium torrendii.</title>
        <authorList>
            <person name="Floudas D."/>
            <person name="Held B.W."/>
            <person name="Riley R."/>
            <person name="Nagy L.G."/>
            <person name="Koehler G."/>
            <person name="Ransdell A.S."/>
            <person name="Younus H."/>
            <person name="Chow J."/>
            <person name="Chiniquy J."/>
            <person name="Lipzen A."/>
            <person name="Tritt A."/>
            <person name="Sun H."/>
            <person name="Haridas S."/>
            <person name="LaButti K."/>
            <person name="Ohm R.A."/>
            <person name="Kues U."/>
            <person name="Blanchette R.A."/>
            <person name="Grigoriev I.V."/>
            <person name="Minto R.E."/>
            <person name="Hibbett D.S."/>
        </authorList>
    </citation>
    <scope>NUCLEOTIDE SEQUENCE [LARGE SCALE GENOMIC DNA]</scope>
    <source>
        <strain evidence="1 2">FP15055 ss-10</strain>
    </source>
</reference>
<proteinExistence type="predicted"/>
<sequence>MSFERQQAILASPNSNIPPLGSVEGQQVLNMPNSATITAFIDSLKPSLLPSRCSRFFWGMFICFLPGPSRKVIEQLRRSNPEIFTAALKFIATPRTREELVALGSSMLVCDCPLDAAYWVHALVDKRPTTATEAAEQFFDSLCGIVRDGLGVQKRYTGTFSDWPTLDSLVRASEKSLKRTGSAIWPSKHSDVFLGKHEEVVSMVWRIFDTFPATQEPLRLFFVLWKLSPSTVSRAATLIDGSRWPAQLLSNANRTFDDSITKTRRFLKWPYNVM</sequence>
<dbReference type="Proteomes" id="UP000054007">
    <property type="component" value="Unassembled WGS sequence"/>
</dbReference>
<dbReference type="AlphaFoldDB" id="A0A0D7AVP2"/>
<accession>A0A0D7AVP2</accession>
<protein>
    <submittedName>
        <fullName evidence="1">Uncharacterized protein</fullName>
    </submittedName>
</protein>
<organism evidence="1 2">
    <name type="scientific">Cylindrobasidium torrendii FP15055 ss-10</name>
    <dbReference type="NCBI Taxonomy" id="1314674"/>
    <lineage>
        <taxon>Eukaryota</taxon>
        <taxon>Fungi</taxon>
        <taxon>Dikarya</taxon>
        <taxon>Basidiomycota</taxon>
        <taxon>Agaricomycotina</taxon>
        <taxon>Agaricomycetes</taxon>
        <taxon>Agaricomycetidae</taxon>
        <taxon>Agaricales</taxon>
        <taxon>Marasmiineae</taxon>
        <taxon>Physalacriaceae</taxon>
        <taxon>Cylindrobasidium</taxon>
    </lineage>
</organism>
<dbReference type="EMBL" id="KN880850">
    <property type="protein sequence ID" value="KIY61924.1"/>
    <property type="molecule type" value="Genomic_DNA"/>
</dbReference>
<keyword evidence="2" id="KW-1185">Reference proteome</keyword>
<dbReference type="OrthoDB" id="2998255at2759"/>
<evidence type="ECO:0000313" key="2">
    <source>
        <dbReference type="Proteomes" id="UP000054007"/>
    </source>
</evidence>
<dbReference type="STRING" id="1314674.A0A0D7AVP2"/>
<name>A0A0D7AVP2_9AGAR</name>
<evidence type="ECO:0000313" key="1">
    <source>
        <dbReference type="EMBL" id="KIY61924.1"/>
    </source>
</evidence>
<gene>
    <name evidence="1" type="ORF">CYLTODRAFT_459444</name>
</gene>